<evidence type="ECO:0000256" key="5">
    <source>
        <dbReference type="ARBA" id="ARBA00023136"/>
    </source>
</evidence>
<proteinExistence type="predicted"/>
<feature type="transmembrane region" description="Helical" evidence="6">
    <location>
        <begin position="96"/>
        <end position="117"/>
    </location>
</feature>
<keyword evidence="3 6" id="KW-0812">Transmembrane</keyword>
<dbReference type="PANTHER" id="PTHR47371">
    <property type="entry name" value="LIPOTEICHOIC ACID SYNTHASE"/>
    <property type="match status" value="1"/>
</dbReference>
<feature type="transmembrane region" description="Helical" evidence="6">
    <location>
        <begin position="22"/>
        <end position="45"/>
    </location>
</feature>
<evidence type="ECO:0000259" key="7">
    <source>
        <dbReference type="Pfam" id="PF00884"/>
    </source>
</evidence>
<evidence type="ECO:0000313" key="8">
    <source>
        <dbReference type="EMBL" id="TWU16485.1"/>
    </source>
</evidence>
<evidence type="ECO:0000256" key="3">
    <source>
        <dbReference type="ARBA" id="ARBA00022692"/>
    </source>
</evidence>
<dbReference type="InterPro" id="IPR000917">
    <property type="entry name" value="Sulfatase_N"/>
</dbReference>
<accession>A0A5C6BWZ0</accession>
<keyword evidence="9" id="KW-1185">Reference proteome</keyword>
<keyword evidence="2" id="KW-1003">Cell membrane</keyword>
<dbReference type="InterPro" id="IPR050448">
    <property type="entry name" value="OpgB/LTA_synthase_biosynth"/>
</dbReference>
<evidence type="ECO:0000256" key="1">
    <source>
        <dbReference type="ARBA" id="ARBA00004651"/>
    </source>
</evidence>
<dbReference type="Pfam" id="PF00884">
    <property type="entry name" value="Sulfatase"/>
    <property type="match status" value="1"/>
</dbReference>
<dbReference type="PANTHER" id="PTHR47371:SF3">
    <property type="entry name" value="PHOSPHOGLYCEROL TRANSFERASE I"/>
    <property type="match status" value="1"/>
</dbReference>
<dbReference type="InterPro" id="IPR012159">
    <property type="entry name" value="YejM-like"/>
</dbReference>
<dbReference type="Gene3D" id="3.40.720.10">
    <property type="entry name" value="Alkaline Phosphatase, subunit A"/>
    <property type="match status" value="1"/>
</dbReference>
<gene>
    <name evidence="8" type="ORF">Poly21_36900</name>
</gene>
<dbReference type="PIRSF" id="PIRSF004950">
    <property type="entry name" value="Mmb_sulf_HI0842"/>
    <property type="match status" value="1"/>
</dbReference>
<feature type="transmembrane region" description="Helical" evidence="6">
    <location>
        <begin position="57"/>
        <end position="76"/>
    </location>
</feature>
<dbReference type="SUPFAM" id="SSF53649">
    <property type="entry name" value="Alkaline phosphatase-like"/>
    <property type="match status" value="1"/>
</dbReference>
<dbReference type="GO" id="GO:0005886">
    <property type="term" value="C:plasma membrane"/>
    <property type="evidence" value="ECO:0007669"/>
    <property type="project" value="UniProtKB-SubCell"/>
</dbReference>
<dbReference type="Proteomes" id="UP000319908">
    <property type="component" value="Unassembled WGS sequence"/>
</dbReference>
<dbReference type="InterPro" id="IPR017850">
    <property type="entry name" value="Alkaline_phosphatase_core_sf"/>
</dbReference>
<reference evidence="8 9" key="1">
    <citation type="journal article" date="2020" name="Antonie Van Leeuwenhoek">
        <title>Rhodopirellula heiligendammensis sp. nov., Rhodopirellula pilleata sp. nov., and Rhodopirellula solitaria sp. nov. isolated from natural or artificial marine surfaces in Northern Germany and California, USA, and emended description of the genus Rhodopirellula.</title>
        <authorList>
            <person name="Kallscheuer N."/>
            <person name="Wiegand S."/>
            <person name="Jogler M."/>
            <person name="Boedeker C."/>
            <person name="Peeters S.H."/>
            <person name="Rast P."/>
            <person name="Heuer A."/>
            <person name="Jetten M.S.M."/>
            <person name="Rohde M."/>
            <person name="Jogler C."/>
        </authorList>
    </citation>
    <scope>NUCLEOTIDE SEQUENCE [LARGE SCALE GENOMIC DNA]</scope>
    <source>
        <strain evidence="8 9">Poly21</strain>
    </source>
</reference>
<dbReference type="AlphaFoldDB" id="A0A5C6BWZ0"/>
<evidence type="ECO:0000256" key="6">
    <source>
        <dbReference type="SAM" id="Phobius"/>
    </source>
</evidence>
<comment type="subcellular location">
    <subcellularLocation>
        <location evidence="1">Cell membrane</location>
        <topology evidence="1">Multi-pass membrane protein</topology>
    </subcellularLocation>
</comment>
<evidence type="ECO:0000256" key="4">
    <source>
        <dbReference type="ARBA" id="ARBA00022989"/>
    </source>
</evidence>
<comment type="caution">
    <text evidence="8">The sequence shown here is derived from an EMBL/GenBank/DDBJ whole genome shotgun (WGS) entry which is preliminary data.</text>
</comment>
<feature type="domain" description="Sulfatase N-terminal" evidence="7">
    <location>
        <begin position="244"/>
        <end position="514"/>
    </location>
</feature>
<evidence type="ECO:0000256" key="2">
    <source>
        <dbReference type="ARBA" id="ARBA00022475"/>
    </source>
</evidence>
<sequence>MFLLVVSHPLGMHAWTLSFSEMAWVAGECVLLQITPLLLAVAWYWQRPGAAVRHSSCLFALMPIGFAVAVLVFRGSGMHLASSDFREAIREHLPRLIAFFSWGMLVPLLAIAVYVAIGIRLSKLLTWWLTENPLAVRMLSFTATLSCTAIVCGSLLWLSQGRSEMLAATHAQITRHPFNLLGLNVDIPSKAGEQNDPDQRGAESVQPFTFDLASFSDSVSSRMRQMRMNVVIEPTVDTGPAPRPDVLIIICESLRSEMLAPDIVPHTFAAARSGWWLRQHYSGGNATSLGIFSLVSGLESIWFYRSEVRFAPALNRLFRQAGYELGFFAGHDDWGTFQMDAFLSPRQYDRYETEPMDWLASDRRSIAKTVQFLRKPESPHARPPRLAVLFLYSTHTPFDVADAHARDQPAASADYPIPYPQSWRGSVWNRYRNAARSLDAELAEVLQSDAVIAMLGDHGESFLDDGTIGHGTKLSRVQTRTAAMICAPHLSSREIRERTTHMDVLPTLLGAAGIELSLPGQFDGLNLETATLTELQTRTFSISNLVGRDLVLVPPATRRSGATFGTRVEFSLLDNTISPRGAINAQGNLSGPGDRGLLRDWMEQLVR</sequence>
<name>A0A5C6BWZ0_9BACT</name>
<feature type="transmembrane region" description="Helical" evidence="6">
    <location>
        <begin position="138"/>
        <end position="158"/>
    </location>
</feature>
<organism evidence="8 9">
    <name type="scientific">Allorhodopirellula heiligendammensis</name>
    <dbReference type="NCBI Taxonomy" id="2714739"/>
    <lineage>
        <taxon>Bacteria</taxon>
        <taxon>Pseudomonadati</taxon>
        <taxon>Planctomycetota</taxon>
        <taxon>Planctomycetia</taxon>
        <taxon>Pirellulales</taxon>
        <taxon>Pirellulaceae</taxon>
        <taxon>Allorhodopirellula</taxon>
    </lineage>
</organism>
<keyword evidence="5 6" id="KW-0472">Membrane</keyword>
<dbReference type="EMBL" id="SJPU01000002">
    <property type="protein sequence ID" value="TWU16485.1"/>
    <property type="molecule type" value="Genomic_DNA"/>
</dbReference>
<keyword evidence="4 6" id="KW-1133">Transmembrane helix</keyword>
<evidence type="ECO:0000313" key="9">
    <source>
        <dbReference type="Proteomes" id="UP000319908"/>
    </source>
</evidence>
<protein>
    <submittedName>
        <fullName evidence="8">Sulfatase</fullName>
    </submittedName>
</protein>